<dbReference type="Pfam" id="PF06304">
    <property type="entry name" value="DUF1048"/>
    <property type="match status" value="1"/>
</dbReference>
<sequence>MGLVKNYIKNTNKYKEKLSEDYRAIFDEVMVCFRTSALPDKDIEMALQDILSSFLEAQALGKTVNEVIGDNYKEFCENIILELKASPKIKKRILLNNISLLFLISLVLITIDYIIELVENFIKSKTILLNYSVSIDNILQIIMGVIVAIIVFNMVRNSDESNNNNKNKCKEFIRNFCFIFLVFFSIPLSNKLFKLDSMVLLNTKVYFIIPILYLGMKGFSYLANE</sequence>
<keyword evidence="1" id="KW-1133">Transmembrane helix</keyword>
<dbReference type="EMBL" id="VSSQ01053757">
    <property type="protein sequence ID" value="MPN07757.1"/>
    <property type="molecule type" value="Genomic_DNA"/>
</dbReference>
<feature type="transmembrane region" description="Helical" evidence="1">
    <location>
        <begin position="205"/>
        <end position="223"/>
    </location>
</feature>
<dbReference type="AlphaFoldDB" id="A0A645F0N8"/>
<organism evidence="2">
    <name type="scientific">bioreactor metagenome</name>
    <dbReference type="NCBI Taxonomy" id="1076179"/>
    <lineage>
        <taxon>unclassified sequences</taxon>
        <taxon>metagenomes</taxon>
        <taxon>ecological metagenomes</taxon>
    </lineage>
</organism>
<gene>
    <name evidence="2" type="ORF">SDC9_155029</name>
</gene>
<keyword evidence="1" id="KW-0812">Transmembrane</keyword>
<dbReference type="Gene3D" id="1.10.1900.10">
    <property type="entry name" value="c-terminal domain of poly(a) binding protein"/>
    <property type="match status" value="1"/>
</dbReference>
<accession>A0A645F0N8</accession>
<protein>
    <submittedName>
        <fullName evidence="2">Uncharacterized protein</fullName>
    </submittedName>
</protein>
<proteinExistence type="predicted"/>
<feature type="transmembrane region" description="Helical" evidence="1">
    <location>
        <begin position="93"/>
        <end position="115"/>
    </location>
</feature>
<name>A0A645F0N8_9ZZZZ</name>
<evidence type="ECO:0000256" key="1">
    <source>
        <dbReference type="SAM" id="Phobius"/>
    </source>
</evidence>
<dbReference type="InterPro" id="IPR008316">
    <property type="entry name" value="UCP029876"/>
</dbReference>
<feature type="transmembrane region" description="Helical" evidence="1">
    <location>
        <begin position="135"/>
        <end position="155"/>
    </location>
</feature>
<comment type="caution">
    <text evidence="2">The sequence shown here is derived from an EMBL/GenBank/DDBJ whole genome shotgun (WGS) entry which is preliminary data.</text>
</comment>
<keyword evidence="1" id="KW-0472">Membrane</keyword>
<evidence type="ECO:0000313" key="2">
    <source>
        <dbReference type="EMBL" id="MPN07757.1"/>
    </source>
</evidence>
<dbReference type="SUPFAM" id="SSF158560">
    <property type="entry name" value="BH3980-like"/>
    <property type="match status" value="1"/>
</dbReference>
<reference evidence="2" key="1">
    <citation type="submission" date="2019-08" db="EMBL/GenBank/DDBJ databases">
        <authorList>
            <person name="Kucharzyk K."/>
            <person name="Murdoch R.W."/>
            <person name="Higgins S."/>
            <person name="Loffler F."/>
        </authorList>
    </citation>
    <scope>NUCLEOTIDE SEQUENCE</scope>
</reference>
<dbReference type="PANTHER" id="PTHR41307">
    <property type="entry name" value="MEMBRANE PROTEIN-RELATED"/>
    <property type="match status" value="1"/>
</dbReference>
<dbReference type="PANTHER" id="PTHR41307:SF1">
    <property type="entry name" value="MEMBRANE PROTEIN"/>
    <property type="match status" value="1"/>
</dbReference>
<feature type="transmembrane region" description="Helical" evidence="1">
    <location>
        <begin position="176"/>
        <end position="193"/>
    </location>
</feature>